<dbReference type="KEGG" id="tac:Ta1452"/>
<evidence type="ECO:0000313" key="3">
    <source>
        <dbReference type="Proteomes" id="UP000001024"/>
    </source>
</evidence>
<dbReference type="InterPro" id="IPR023210">
    <property type="entry name" value="NADP_OxRdtase_dom"/>
</dbReference>
<dbReference type="InParanoid" id="Q9HI90"/>
<dbReference type="PANTHER" id="PTHR43364:SF18">
    <property type="entry name" value="OXIDOREDUCTASE"/>
    <property type="match status" value="1"/>
</dbReference>
<reference evidence="2 3" key="1">
    <citation type="journal article" date="2000" name="Nature">
        <title>The genome sequence of the thermoacidophilic scavenger Thermoplasma acidophilum.</title>
        <authorList>
            <person name="Ruepp A."/>
            <person name="Graml W."/>
            <person name="Santos-Martinez M.L."/>
            <person name="Koretke K.K."/>
            <person name="Volker C."/>
            <person name="Mewes H.W."/>
            <person name="Frishman D."/>
            <person name="Stocker S."/>
            <person name="Lupas A.N."/>
            <person name="Baumeister W."/>
        </authorList>
    </citation>
    <scope>NUCLEOTIDE SEQUENCE [LARGE SCALE GENOMIC DNA]</scope>
    <source>
        <strain evidence="3">ATCC 25905 / DSM 1728 / JCM 9062 / NBRC 15155 / AMRC-C165</strain>
    </source>
</reference>
<dbReference type="EnsemblBacteria" id="CAC12572">
    <property type="protein sequence ID" value="CAC12572"/>
    <property type="gene ID" value="CAC12572"/>
</dbReference>
<keyword evidence="3" id="KW-1185">Reference proteome</keyword>
<dbReference type="InterPro" id="IPR036812">
    <property type="entry name" value="NAD(P)_OxRdtase_dom_sf"/>
</dbReference>
<organism evidence="2 3">
    <name type="scientific">Thermoplasma acidophilum (strain ATCC 25905 / DSM 1728 / JCM 9062 / NBRC 15155 / AMRC-C165)</name>
    <dbReference type="NCBI Taxonomy" id="273075"/>
    <lineage>
        <taxon>Archaea</taxon>
        <taxon>Methanobacteriati</taxon>
        <taxon>Thermoplasmatota</taxon>
        <taxon>Thermoplasmata</taxon>
        <taxon>Thermoplasmatales</taxon>
        <taxon>Thermoplasmataceae</taxon>
        <taxon>Thermoplasma</taxon>
    </lineage>
</organism>
<dbReference type="InterPro" id="IPR050523">
    <property type="entry name" value="AKR_Detox_Biosynth"/>
</dbReference>
<dbReference type="Proteomes" id="UP000001024">
    <property type="component" value="Chromosome"/>
</dbReference>
<gene>
    <name evidence="2" type="ordered locus">Ta1452</name>
</gene>
<name>Q9HI90_THEAC</name>
<dbReference type="CDD" id="cd19091">
    <property type="entry name" value="AKR_PsAKR"/>
    <property type="match status" value="1"/>
</dbReference>
<feature type="domain" description="NADP-dependent oxidoreductase" evidence="1">
    <location>
        <begin position="20"/>
        <end position="319"/>
    </location>
</feature>
<dbReference type="PaxDb" id="273075-Ta1452"/>
<proteinExistence type="predicted"/>
<dbReference type="eggNOG" id="arCOG01617">
    <property type="taxonomic scope" value="Archaea"/>
</dbReference>
<dbReference type="Gene3D" id="3.20.20.100">
    <property type="entry name" value="NADP-dependent oxidoreductase domain"/>
    <property type="match status" value="1"/>
</dbReference>
<dbReference type="STRING" id="273075.gene:9572682"/>
<dbReference type="GO" id="GO:0005829">
    <property type="term" value="C:cytosol"/>
    <property type="evidence" value="ECO:0007669"/>
    <property type="project" value="TreeGrafter"/>
</dbReference>
<evidence type="ECO:0000259" key="1">
    <source>
        <dbReference type="Pfam" id="PF00248"/>
    </source>
</evidence>
<dbReference type="SUPFAM" id="SSF51430">
    <property type="entry name" value="NAD(P)-linked oxidoreductase"/>
    <property type="match status" value="1"/>
</dbReference>
<dbReference type="EMBL" id="AL445067">
    <property type="protein sequence ID" value="CAC12572.1"/>
    <property type="molecule type" value="Genomic_DNA"/>
</dbReference>
<dbReference type="HOGENOM" id="CLU_023205_2_0_2"/>
<accession>Q9HI90</accession>
<evidence type="ECO:0000313" key="2">
    <source>
        <dbReference type="EMBL" id="CAC12572.1"/>
    </source>
</evidence>
<protein>
    <submittedName>
        <fullName evidence="2">NDP-hexose 2, 3-enoyl reductase TylCII related protein</fullName>
    </submittedName>
</protein>
<sequence>MGTIMKYVRYGKTASFVSVLAFGAMTLGEKNRWKLGGVTQELSDKMVKAAFDAGINLYDTADVYDEGDSEIMLGKSLKPYRDQVMIATKVRGRTGNGINESGLSRHHMSIAIRKSLERLDTKWIDIYQYHGWDLHGEFDEFLSTMEHFVDSGYVIYPAVSNFTAWQMATLQAMAVERGYARYESAQMNYSLLNRDIEHEVLPLMKYWSMTLLSWSPLHGGVLTGKYRRGEKPASGTRMGDRGFFFPYFDEVHGWDIVDEVRNIAQEQGCTMSQAALAWIVSKGHVAIIGARNMEQLQENLESINVNLKKEQIERLDKISENREIYPNWMVKRQNGDRNFEILS</sequence>
<dbReference type="Pfam" id="PF00248">
    <property type="entry name" value="Aldo_ket_red"/>
    <property type="match status" value="1"/>
</dbReference>
<dbReference type="AlphaFoldDB" id="Q9HI90"/>
<dbReference type="PANTHER" id="PTHR43364">
    <property type="entry name" value="NADH-SPECIFIC METHYLGLYOXAL REDUCTASE-RELATED"/>
    <property type="match status" value="1"/>
</dbReference>